<dbReference type="RefSeq" id="YP_009290700.1">
    <property type="nucleotide sequence ID" value="NC_031107.2"/>
</dbReference>
<dbReference type="KEGG" id="vg:29057032"/>
<name>A0A1B2IA46_9CAUD</name>
<protein>
    <submittedName>
        <fullName evidence="1">Uncharacterized protein</fullName>
    </submittedName>
</protein>
<dbReference type="GeneID" id="29057032"/>
<dbReference type="Proteomes" id="UP000202181">
    <property type="component" value="Segment"/>
</dbReference>
<evidence type="ECO:0000313" key="1">
    <source>
        <dbReference type="EMBL" id="ANZ48095.1"/>
    </source>
</evidence>
<proteinExistence type="predicted"/>
<reference evidence="1" key="1">
    <citation type="submission" date="2016-06" db="EMBL/GenBank/DDBJ databases">
        <authorList>
            <person name="Berg J.A."/>
            <person name="Hyde J.R."/>
            <person name="Breakwell D.P."/>
            <person name="Hope S."/>
            <person name="Grose J.H."/>
        </authorList>
    </citation>
    <scope>NUCLEOTIDE SEQUENCE [LARGE SCALE GENOMIC DNA]</scope>
</reference>
<dbReference type="OrthoDB" id="10262at10239"/>
<organism evidence="1 2">
    <name type="scientific">Erwinia phage vB_EamM_Asesino</name>
    <dbReference type="NCBI Taxonomy" id="1883370"/>
    <lineage>
        <taxon>Viruses</taxon>
        <taxon>Duplodnaviria</taxon>
        <taxon>Heunggongvirae</taxon>
        <taxon>Uroviricota</taxon>
        <taxon>Caudoviricetes</taxon>
        <taxon>Chimalliviridae</taxon>
        <taxon>Erskinevirus</taxon>
        <taxon>Erskinevirus asesino</taxon>
    </lineage>
</organism>
<sequence length="266" mass="29843">MKAIHTFRMSGQTLLSIDEYEKKHFSKPAKLFERCVQLMPHGQQQQLDFIMASSMDKTVAVIFTVDGVQGKRDLAITDPGSLGDLLFRHALTTAVITGALEAQYGFAYCYFYAQKISNTIVPGDVDTYPQYIEQLTPAEFGENEDYEFNVFRFTMVGESRVKEFTTAFRAVVRYAVLPSDEGISSNFNEVFPVLQLGPYITFNGYVPFPAQIVGPLNDNSILPIAEDRDLYNSKAVMLVSEDRFNISIQAGINDHAIAVTEKMALR</sequence>
<dbReference type="EMBL" id="KX397364">
    <property type="protein sequence ID" value="ANZ48095.1"/>
    <property type="molecule type" value="Genomic_DNA"/>
</dbReference>
<keyword evidence="2" id="KW-1185">Reference proteome</keyword>
<gene>
    <name evidence="1" type="ORF">ASESINO_82</name>
</gene>
<evidence type="ECO:0000313" key="2">
    <source>
        <dbReference type="Proteomes" id="UP000202181"/>
    </source>
</evidence>
<accession>A0A1B2IA46</accession>